<protein>
    <submittedName>
        <fullName evidence="2">Uncharacterized protein</fullName>
    </submittedName>
</protein>
<dbReference type="AlphaFoldDB" id="A0AAN6HDH2"/>
<organism evidence="2 3">
    <name type="scientific">Friedmanniomyces endolithicus</name>
    <dbReference type="NCBI Taxonomy" id="329885"/>
    <lineage>
        <taxon>Eukaryota</taxon>
        <taxon>Fungi</taxon>
        <taxon>Dikarya</taxon>
        <taxon>Ascomycota</taxon>
        <taxon>Pezizomycotina</taxon>
        <taxon>Dothideomycetes</taxon>
        <taxon>Dothideomycetidae</taxon>
        <taxon>Mycosphaerellales</taxon>
        <taxon>Teratosphaeriaceae</taxon>
        <taxon>Friedmanniomyces</taxon>
    </lineage>
</organism>
<proteinExistence type="predicted"/>
<gene>
    <name evidence="2" type="ORF">LTR91_018698</name>
</gene>
<feature type="transmembrane region" description="Helical" evidence="1">
    <location>
        <begin position="320"/>
        <end position="342"/>
    </location>
</feature>
<accession>A0AAN6HDH2</accession>
<evidence type="ECO:0000256" key="1">
    <source>
        <dbReference type="SAM" id="Phobius"/>
    </source>
</evidence>
<keyword evidence="1" id="KW-0812">Transmembrane</keyword>
<comment type="caution">
    <text evidence="2">The sequence shown here is derived from an EMBL/GenBank/DDBJ whole genome shotgun (WGS) entry which is preliminary data.</text>
</comment>
<sequence length="415" mass="44650">MLSSVLPQVFVQRVSTIKYALPYRFTIALCYHAGVRGDLRTRSGYLHLSRDCRHLGLRYGKPPLSVSRACLVDHNVSRLASRLRAGNHCIGAIILSARAWEDLSGLTTNDDDKHQRFPTPNHHKLTSQQNFHYNAAENDSSQFSTNPDSSLEVTPAMSSPITALVTIPPDLTPGLNTIWLTNNGALSPIFITVDSTTTQVVGGAAPIGASIVVATTSSSTPNQTPSGGASPLSIAETLTALPATSTSQPSSSDPVMQTVTTLSTNENLVTPAHFTGAGQNSQTVNATTAQTLSTPFNKPSVTIWANNEYAGASQQRTETLILAIVISSAVVAVPVLLVWWMLRRSSKRRKSRVGTSDGTEKREFQLSGLSVQELDATPRKGVGRSYGSNQVAGWEVTERRFSSTGYGRLVQYTPK</sequence>
<keyword evidence="3" id="KW-1185">Reference proteome</keyword>
<keyword evidence="1" id="KW-1133">Transmembrane helix</keyword>
<keyword evidence="1" id="KW-0472">Membrane</keyword>
<dbReference type="Proteomes" id="UP001175353">
    <property type="component" value="Unassembled WGS sequence"/>
</dbReference>
<reference evidence="2" key="1">
    <citation type="submission" date="2023-06" db="EMBL/GenBank/DDBJ databases">
        <title>Black Yeasts Isolated from many extreme environments.</title>
        <authorList>
            <person name="Coleine C."/>
            <person name="Stajich J.E."/>
            <person name="Selbmann L."/>
        </authorList>
    </citation>
    <scope>NUCLEOTIDE SEQUENCE</scope>
    <source>
        <strain evidence="2">CCFEE 5200</strain>
    </source>
</reference>
<name>A0AAN6HDH2_9PEZI</name>
<dbReference type="EMBL" id="JAUJLE010000266">
    <property type="protein sequence ID" value="KAK0964058.1"/>
    <property type="molecule type" value="Genomic_DNA"/>
</dbReference>
<evidence type="ECO:0000313" key="3">
    <source>
        <dbReference type="Proteomes" id="UP001175353"/>
    </source>
</evidence>
<evidence type="ECO:0000313" key="2">
    <source>
        <dbReference type="EMBL" id="KAK0964058.1"/>
    </source>
</evidence>